<sequence>MCCGYLTVCVSSPCSYILIDSSNSDVSDGIPSVQRVNYQVYSTSSGWRPSEILSHYQAIIWVISEYKYVKYMACIGT</sequence>
<accession>A0A0B0MZB8</accession>
<evidence type="ECO:0000313" key="1">
    <source>
        <dbReference type="EMBL" id="KHG07458.1"/>
    </source>
</evidence>
<dbReference type="EMBL" id="JRRC01474924">
    <property type="protein sequence ID" value="KHG07458.1"/>
    <property type="molecule type" value="Genomic_DNA"/>
</dbReference>
<organism evidence="1 2">
    <name type="scientific">Gossypium arboreum</name>
    <name type="common">Tree cotton</name>
    <name type="synonym">Gossypium nanking</name>
    <dbReference type="NCBI Taxonomy" id="29729"/>
    <lineage>
        <taxon>Eukaryota</taxon>
        <taxon>Viridiplantae</taxon>
        <taxon>Streptophyta</taxon>
        <taxon>Embryophyta</taxon>
        <taxon>Tracheophyta</taxon>
        <taxon>Spermatophyta</taxon>
        <taxon>Magnoliopsida</taxon>
        <taxon>eudicotyledons</taxon>
        <taxon>Gunneridae</taxon>
        <taxon>Pentapetalae</taxon>
        <taxon>rosids</taxon>
        <taxon>malvids</taxon>
        <taxon>Malvales</taxon>
        <taxon>Malvaceae</taxon>
        <taxon>Malvoideae</taxon>
        <taxon>Gossypium</taxon>
    </lineage>
</organism>
<reference evidence="2" key="1">
    <citation type="submission" date="2014-09" db="EMBL/GenBank/DDBJ databases">
        <authorList>
            <person name="Mudge J."/>
            <person name="Ramaraj T."/>
            <person name="Lindquist I.E."/>
            <person name="Bharti A.K."/>
            <person name="Sundararajan A."/>
            <person name="Cameron C.T."/>
            <person name="Woodward J.E."/>
            <person name="May G.D."/>
            <person name="Brubaker C."/>
            <person name="Broadhvest J."/>
            <person name="Wilkins T.A."/>
        </authorList>
    </citation>
    <scope>NUCLEOTIDE SEQUENCE</scope>
    <source>
        <strain evidence="2">cv. AKA8401</strain>
    </source>
</reference>
<dbReference type="AlphaFoldDB" id="A0A0B0MZB8"/>
<evidence type="ECO:0000313" key="2">
    <source>
        <dbReference type="Proteomes" id="UP000032142"/>
    </source>
</evidence>
<protein>
    <submittedName>
        <fullName evidence="1">2,3-bisphosphoglycerate-independent phosphoglycerate mutase</fullName>
    </submittedName>
</protein>
<proteinExistence type="predicted"/>
<dbReference type="Proteomes" id="UP000032142">
    <property type="component" value="Unassembled WGS sequence"/>
</dbReference>
<gene>
    <name evidence="1" type="ORF">F383_34586</name>
</gene>
<name>A0A0B0MZB8_GOSAR</name>
<comment type="caution">
    <text evidence="1">The sequence shown here is derived from an EMBL/GenBank/DDBJ whole genome shotgun (WGS) entry which is preliminary data.</text>
</comment>
<keyword evidence="2" id="KW-1185">Reference proteome</keyword>